<dbReference type="EMBL" id="GL945477">
    <property type="protein sequence ID" value="EGO01718.1"/>
    <property type="molecule type" value="Genomic_DNA"/>
</dbReference>
<dbReference type="Proteomes" id="UP000008063">
    <property type="component" value="Unassembled WGS sequence"/>
</dbReference>
<dbReference type="HOGENOM" id="CLU_2764929_0_0_1"/>
<accession>F8PNJ1</accession>
<reference evidence="3" key="1">
    <citation type="journal article" date="2011" name="Science">
        <title>The plant cell wall-decomposing machinery underlies the functional diversity of forest fungi.</title>
        <authorList>
            <person name="Eastwood D.C."/>
            <person name="Floudas D."/>
            <person name="Binder M."/>
            <person name="Majcherczyk A."/>
            <person name="Schneider P."/>
            <person name="Aerts A."/>
            <person name="Asiegbu F.O."/>
            <person name="Baker S.E."/>
            <person name="Barry K."/>
            <person name="Bendiksby M."/>
            <person name="Blumentritt M."/>
            <person name="Coutinho P.M."/>
            <person name="Cullen D."/>
            <person name="de Vries R.P."/>
            <person name="Gathman A."/>
            <person name="Goodell B."/>
            <person name="Henrissat B."/>
            <person name="Ihrmark K."/>
            <person name="Kauserud H."/>
            <person name="Kohler A."/>
            <person name="LaButti K."/>
            <person name="Lapidus A."/>
            <person name="Lavin J.L."/>
            <person name="Lee Y.-H."/>
            <person name="Lindquist E."/>
            <person name="Lilly W."/>
            <person name="Lucas S."/>
            <person name="Morin E."/>
            <person name="Murat C."/>
            <person name="Oguiza J.A."/>
            <person name="Park J."/>
            <person name="Pisabarro A.G."/>
            <person name="Riley R."/>
            <person name="Rosling A."/>
            <person name="Salamov A."/>
            <person name="Schmidt O."/>
            <person name="Schmutz J."/>
            <person name="Skrede I."/>
            <person name="Stenlid J."/>
            <person name="Wiebenga A."/>
            <person name="Xie X."/>
            <person name="Kuees U."/>
            <person name="Hibbett D.S."/>
            <person name="Hoffmeister D."/>
            <person name="Hoegberg N."/>
            <person name="Martin F."/>
            <person name="Grigoriev I.V."/>
            <person name="Watkinson S.C."/>
        </authorList>
    </citation>
    <scope>NUCLEOTIDE SEQUENCE [LARGE SCALE GENOMIC DNA]</scope>
    <source>
        <strain evidence="3">strain S7.3</strain>
    </source>
</reference>
<protein>
    <submittedName>
        <fullName evidence="2">Uncharacterized protein</fullName>
    </submittedName>
</protein>
<evidence type="ECO:0000256" key="1">
    <source>
        <dbReference type="SAM" id="MobiDB-lite"/>
    </source>
</evidence>
<feature type="compositionally biased region" description="Polar residues" evidence="1">
    <location>
        <begin position="17"/>
        <end position="33"/>
    </location>
</feature>
<feature type="compositionally biased region" description="Low complexity" evidence="1">
    <location>
        <begin position="43"/>
        <end position="70"/>
    </location>
</feature>
<gene>
    <name evidence="2" type="ORF">SERLA73DRAFT_132193</name>
</gene>
<keyword evidence="3" id="KW-1185">Reference proteome</keyword>
<evidence type="ECO:0000313" key="2">
    <source>
        <dbReference type="EMBL" id="EGO01718.1"/>
    </source>
</evidence>
<organism evidence="3">
    <name type="scientific">Serpula lacrymans var. lacrymans (strain S7.3)</name>
    <name type="common">Dry rot fungus</name>
    <dbReference type="NCBI Taxonomy" id="936435"/>
    <lineage>
        <taxon>Eukaryota</taxon>
        <taxon>Fungi</taxon>
        <taxon>Dikarya</taxon>
        <taxon>Basidiomycota</taxon>
        <taxon>Agaricomycotina</taxon>
        <taxon>Agaricomycetes</taxon>
        <taxon>Agaricomycetidae</taxon>
        <taxon>Boletales</taxon>
        <taxon>Coniophorineae</taxon>
        <taxon>Serpulaceae</taxon>
        <taxon>Serpula</taxon>
    </lineage>
</organism>
<feature type="region of interest" description="Disordered" evidence="1">
    <location>
        <begin position="1"/>
        <end position="70"/>
    </location>
</feature>
<sequence>MQMTLAPQVPASKKSRATGTGSNPSLAPSNHNQPLQPPPPPSSSSRSSPSSFSSSPSLLSASSFLLPKAM</sequence>
<evidence type="ECO:0000313" key="3">
    <source>
        <dbReference type="Proteomes" id="UP000008063"/>
    </source>
</evidence>
<proteinExistence type="predicted"/>
<dbReference type="AlphaFoldDB" id="F8PNJ1"/>
<name>F8PNJ1_SERL3</name>
<dbReference type="InParanoid" id="F8PNJ1"/>
<feature type="non-terminal residue" evidence="2">
    <location>
        <position position="70"/>
    </location>
</feature>